<dbReference type="RefSeq" id="WP_052084772.1">
    <property type="nucleotide sequence ID" value="NZ_AWOR01000037.1"/>
</dbReference>
<name>A0A096FLK2_COMTE</name>
<comment type="caution">
    <text evidence="2">The sequence shown here is derived from an EMBL/GenBank/DDBJ whole genome shotgun (WGS) entry which is preliminary data.</text>
</comment>
<keyword evidence="1" id="KW-0732">Signal</keyword>
<reference evidence="2 3" key="1">
    <citation type="submission" date="2013-09" db="EMBL/GenBank/DDBJ databases">
        <title>High correlation between genotypes and phenotypes of environmental bacteria Comamonas testosteroni strains.</title>
        <authorList>
            <person name="Liu L."/>
            <person name="Zhu W."/>
            <person name="Xia X."/>
            <person name="Xu B."/>
            <person name="Luo M."/>
            <person name="Wang G."/>
        </authorList>
    </citation>
    <scope>NUCLEOTIDE SEQUENCE [LARGE SCALE GENOMIC DNA]</scope>
    <source>
        <strain evidence="2 3">JL40</strain>
    </source>
</reference>
<organism evidence="2 3">
    <name type="scientific">Comamonas testosteroni</name>
    <name type="common">Pseudomonas testosteroni</name>
    <dbReference type="NCBI Taxonomy" id="285"/>
    <lineage>
        <taxon>Bacteria</taxon>
        <taxon>Pseudomonadati</taxon>
        <taxon>Pseudomonadota</taxon>
        <taxon>Betaproteobacteria</taxon>
        <taxon>Burkholderiales</taxon>
        <taxon>Comamonadaceae</taxon>
        <taxon>Comamonas</taxon>
    </lineage>
</organism>
<gene>
    <name evidence="2" type="ORF">P353_08010</name>
</gene>
<proteinExistence type="predicted"/>
<dbReference type="AlphaFoldDB" id="A0A096FLK2"/>
<evidence type="ECO:0000313" key="3">
    <source>
        <dbReference type="Proteomes" id="UP000029553"/>
    </source>
</evidence>
<feature type="signal peptide" evidence="1">
    <location>
        <begin position="1"/>
        <end position="27"/>
    </location>
</feature>
<evidence type="ECO:0000256" key="1">
    <source>
        <dbReference type="SAM" id="SignalP"/>
    </source>
</evidence>
<feature type="chain" id="PRO_5001926574" evidence="1">
    <location>
        <begin position="28"/>
        <end position="461"/>
    </location>
</feature>
<dbReference type="Proteomes" id="UP000029553">
    <property type="component" value="Unassembled WGS sequence"/>
</dbReference>
<accession>A0A096FLK2</accession>
<sequence length="461" mass="50608">MNKNIFQKAISVVLASAIALSSTAGLAATGLPAPAQCQTLDGYTIGYFNGVLNTRQDAERSAALLRAQQYEKRFAVPTGETLIVQNYFNDSKGWRDFIEVFEQRVLQQDENLSGRWELFQQAISGDLNKPGDSWFDKLGTVFNGFTDWINSYQDYLITQVPSAIAARFGIANLASLIIGDETEAIWQTEVEHRQRLETTINEGRKLVMVAHSQGNLFVHEAYKNALKLTTSNFVKVVHIASASPFTHGPHVVADKDLVIKGLNLFFTNPPVYTVIPGLLERLNPGPTDWKGHSLEMIYLNELIPTKPLIDGHIINALSSIQAPPKVAQPGLFTVTLDWDGPGDVDLHTYEPNGNKVYFSNKIGSSGRLDVDNISGYGPEHFYASCDTNRIMDGDYNIGVANYSRADGRRANIQVATPDGGVIATESVTLGTATGTQTYLMPIRINVKRDQTTGAVKVKKVG</sequence>
<evidence type="ECO:0000313" key="2">
    <source>
        <dbReference type="EMBL" id="KGH30794.1"/>
    </source>
</evidence>
<dbReference type="EMBL" id="AWOR01000037">
    <property type="protein sequence ID" value="KGH30794.1"/>
    <property type="molecule type" value="Genomic_DNA"/>
</dbReference>
<protein>
    <submittedName>
        <fullName evidence="2">Uncharacterized protein</fullName>
    </submittedName>
</protein>